<sequence>MSADHDSDAEAFFDATESVVVASDNTEDQQKEEKQEEQQQHTESLLKRLNNEPGAFDDPAEGAADSSASEAPSTSADLLLERRQREDALTEEEREALRVEAESEKATGNGAFGRGEFGPAVEAYTRALDKCPLQFATDRSVYLSNRAAAFIKLEQYDPAIDDCSTALELGATNSKPLFRRAWCYEKKEDTWEKALDDYRSLLQLEPTNATAREALTRLPNQINERNERMKEEMIGKLKDLGNIFLRPFGLSTDSFNLEPQPGGGYSVNMRK</sequence>
<dbReference type="SUPFAM" id="SSF48452">
    <property type="entry name" value="TPR-like"/>
    <property type="match status" value="1"/>
</dbReference>
<dbReference type="Proteomes" id="UP000887566">
    <property type="component" value="Unplaced"/>
</dbReference>
<dbReference type="PANTHER" id="PTHR46014:SF1">
    <property type="entry name" value="TETRATRICOPEPTIDE REPEAT PROTEIN 1"/>
    <property type="match status" value="1"/>
</dbReference>
<protein>
    <submittedName>
        <fullName evidence="4">Tetratricopeptide repeat protein 1</fullName>
    </submittedName>
</protein>
<keyword evidence="1" id="KW-0175">Coiled coil</keyword>
<organism evidence="3 4">
    <name type="scientific">Plectus sambesii</name>
    <dbReference type="NCBI Taxonomy" id="2011161"/>
    <lineage>
        <taxon>Eukaryota</taxon>
        <taxon>Metazoa</taxon>
        <taxon>Ecdysozoa</taxon>
        <taxon>Nematoda</taxon>
        <taxon>Chromadorea</taxon>
        <taxon>Plectida</taxon>
        <taxon>Plectina</taxon>
        <taxon>Plectoidea</taxon>
        <taxon>Plectidae</taxon>
        <taxon>Plectus</taxon>
    </lineage>
</organism>
<reference evidence="4" key="1">
    <citation type="submission" date="2022-11" db="UniProtKB">
        <authorList>
            <consortium name="WormBaseParasite"/>
        </authorList>
    </citation>
    <scope>IDENTIFICATION</scope>
</reference>
<dbReference type="InterPro" id="IPR052769">
    <property type="entry name" value="TPR_domain_protein"/>
</dbReference>
<accession>A0A914W4B7</accession>
<feature type="coiled-coil region" evidence="1">
    <location>
        <begin position="82"/>
        <end position="109"/>
    </location>
</feature>
<evidence type="ECO:0000256" key="1">
    <source>
        <dbReference type="SAM" id="Coils"/>
    </source>
</evidence>
<keyword evidence="3" id="KW-1185">Reference proteome</keyword>
<evidence type="ECO:0000313" key="4">
    <source>
        <dbReference type="WBParaSite" id="PSAMB.scaffold3019size20003.g20022.t1"/>
    </source>
</evidence>
<name>A0A914W4B7_9BILA</name>
<feature type="region of interest" description="Disordered" evidence="2">
    <location>
        <begin position="1"/>
        <end position="80"/>
    </location>
</feature>
<feature type="compositionally biased region" description="Low complexity" evidence="2">
    <location>
        <begin position="61"/>
        <end position="77"/>
    </location>
</feature>
<feature type="compositionally biased region" description="Basic and acidic residues" evidence="2">
    <location>
        <begin position="28"/>
        <end position="50"/>
    </location>
</feature>
<evidence type="ECO:0000256" key="2">
    <source>
        <dbReference type="SAM" id="MobiDB-lite"/>
    </source>
</evidence>
<dbReference type="SMART" id="SM00028">
    <property type="entry name" value="TPR"/>
    <property type="match status" value="3"/>
</dbReference>
<dbReference type="InterPro" id="IPR011990">
    <property type="entry name" value="TPR-like_helical_dom_sf"/>
</dbReference>
<proteinExistence type="predicted"/>
<evidence type="ECO:0000313" key="3">
    <source>
        <dbReference type="Proteomes" id="UP000887566"/>
    </source>
</evidence>
<dbReference type="WBParaSite" id="PSAMB.scaffold3019size20003.g20022.t1">
    <property type="protein sequence ID" value="PSAMB.scaffold3019size20003.g20022.t1"/>
    <property type="gene ID" value="PSAMB.scaffold3019size20003.g20022"/>
</dbReference>
<dbReference type="PANTHER" id="PTHR46014">
    <property type="entry name" value="TETRATRICOPEPTIDE REPEAT PROTEIN 1"/>
    <property type="match status" value="1"/>
</dbReference>
<dbReference type="InterPro" id="IPR019734">
    <property type="entry name" value="TPR_rpt"/>
</dbReference>
<dbReference type="Gene3D" id="1.25.40.10">
    <property type="entry name" value="Tetratricopeptide repeat domain"/>
    <property type="match status" value="1"/>
</dbReference>
<dbReference type="AlphaFoldDB" id="A0A914W4B7"/>